<gene>
    <name evidence="2" type="ORF">KQI86_08800</name>
</gene>
<sequence length="167" mass="18803">MKNIKNKKNLILSVVVIALVGIIYIYCSSIKINSKISYSGTNEIANIKISRFTDYDEFLKAKPSSIIIYNEHSEMKDNLDALILGEVDLNYDFYRKGAEYKLKCIRKNGDSFSVNLMLISGQEVSEGNTLNAPFIAYDFDNSINGALEKVIITMDGIEITNLKLNKL</sequence>
<evidence type="ECO:0000313" key="3">
    <source>
        <dbReference type="Proteomes" id="UP000726170"/>
    </source>
</evidence>
<reference evidence="2 3" key="1">
    <citation type="submission" date="2021-06" db="EMBL/GenBank/DDBJ databases">
        <authorList>
            <person name="Sun Q."/>
            <person name="Li D."/>
        </authorList>
    </citation>
    <scope>NUCLEOTIDE SEQUENCE [LARGE SCALE GENOMIC DNA]</scope>
    <source>
        <strain evidence="2 3">MSJ-11</strain>
    </source>
</reference>
<evidence type="ECO:0008006" key="4">
    <source>
        <dbReference type="Google" id="ProtNLM"/>
    </source>
</evidence>
<keyword evidence="1" id="KW-1133">Transmembrane helix</keyword>
<keyword evidence="1" id="KW-0812">Transmembrane</keyword>
<comment type="caution">
    <text evidence="2">The sequence shown here is derived from an EMBL/GenBank/DDBJ whole genome shotgun (WGS) entry which is preliminary data.</text>
</comment>
<dbReference type="RefSeq" id="WP_216438900.1">
    <property type="nucleotide sequence ID" value="NZ_JAHLQF010000002.1"/>
</dbReference>
<name>A0ABS6EGT7_9CLOT</name>
<dbReference type="Proteomes" id="UP000726170">
    <property type="component" value="Unassembled WGS sequence"/>
</dbReference>
<organism evidence="2 3">
    <name type="scientific">Clostridium mobile</name>
    <dbReference type="NCBI Taxonomy" id="2841512"/>
    <lineage>
        <taxon>Bacteria</taxon>
        <taxon>Bacillati</taxon>
        <taxon>Bacillota</taxon>
        <taxon>Clostridia</taxon>
        <taxon>Eubacteriales</taxon>
        <taxon>Clostridiaceae</taxon>
        <taxon>Clostridium</taxon>
    </lineage>
</organism>
<accession>A0ABS6EGT7</accession>
<proteinExistence type="predicted"/>
<protein>
    <recommendedName>
        <fullName evidence="4">Lipoprotein</fullName>
    </recommendedName>
</protein>
<keyword evidence="3" id="KW-1185">Reference proteome</keyword>
<evidence type="ECO:0000313" key="2">
    <source>
        <dbReference type="EMBL" id="MBU5484425.1"/>
    </source>
</evidence>
<dbReference type="EMBL" id="JAHLQF010000002">
    <property type="protein sequence ID" value="MBU5484425.1"/>
    <property type="molecule type" value="Genomic_DNA"/>
</dbReference>
<keyword evidence="1" id="KW-0472">Membrane</keyword>
<evidence type="ECO:0000256" key="1">
    <source>
        <dbReference type="SAM" id="Phobius"/>
    </source>
</evidence>
<feature type="transmembrane region" description="Helical" evidence="1">
    <location>
        <begin position="9"/>
        <end position="26"/>
    </location>
</feature>